<feature type="domain" description="EAL" evidence="1">
    <location>
        <begin position="13"/>
        <end position="269"/>
    </location>
</feature>
<dbReference type="GO" id="GO:0071111">
    <property type="term" value="F:cyclic-guanylate-specific phosphodiesterase activity"/>
    <property type="evidence" value="ECO:0007669"/>
    <property type="project" value="InterPro"/>
</dbReference>
<dbReference type="STRING" id="266779.Meso_2106"/>
<dbReference type="Pfam" id="PF00563">
    <property type="entry name" value="EAL"/>
    <property type="match status" value="1"/>
</dbReference>
<dbReference type="PANTHER" id="PTHR33121">
    <property type="entry name" value="CYCLIC DI-GMP PHOSPHODIESTERASE PDEF"/>
    <property type="match status" value="1"/>
</dbReference>
<reference evidence="2" key="1">
    <citation type="submission" date="2006-06" db="EMBL/GenBank/DDBJ databases">
        <title>Complete sequence of chromosome of Chelativorans sp. BNC1.</title>
        <authorList>
            <consortium name="US DOE Joint Genome Institute"/>
            <person name="Copeland A."/>
            <person name="Lucas S."/>
            <person name="Lapidus A."/>
            <person name="Barry K."/>
            <person name="Detter J.C."/>
            <person name="Glavina del Rio T."/>
            <person name="Hammon N."/>
            <person name="Israni S."/>
            <person name="Dalin E."/>
            <person name="Tice H."/>
            <person name="Pitluck S."/>
            <person name="Chertkov O."/>
            <person name="Brettin T."/>
            <person name="Bruce D."/>
            <person name="Han C."/>
            <person name="Tapia R."/>
            <person name="Gilna P."/>
            <person name="Schmutz J."/>
            <person name="Larimer F."/>
            <person name="Land M."/>
            <person name="Hauser L."/>
            <person name="Kyrpides N."/>
            <person name="Mikhailova N."/>
            <person name="Richardson P."/>
        </authorList>
    </citation>
    <scope>NUCLEOTIDE SEQUENCE</scope>
    <source>
        <strain evidence="2">BNC1</strain>
    </source>
</reference>
<dbReference type="eggNOG" id="COG2200">
    <property type="taxonomic scope" value="Bacteria"/>
</dbReference>
<evidence type="ECO:0000259" key="1">
    <source>
        <dbReference type="PROSITE" id="PS50883"/>
    </source>
</evidence>
<dbReference type="PROSITE" id="PS50883">
    <property type="entry name" value="EAL"/>
    <property type="match status" value="1"/>
</dbReference>
<proteinExistence type="predicted"/>
<dbReference type="EMBL" id="CP000390">
    <property type="protein sequence ID" value="ABG63498.1"/>
    <property type="molecule type" value="Genomic_DNA"/>
</dbReference>
<dbReference type="InterPro" id="IPR035919">
    <property type="entry name" value="EAL_sf"/>
</dbReference>
<dbReference type="KEGG" id="mes:Meso_2106"/>
<dbReference type="InterPro" id="IPR050706">
    <property type="entry name" value="Cyclic-di-GMP_PDE-like"/>
</dbReference>
<dbReference type="Gene3D" id="3.20.20.450">
    <property type="entry name" value="EAL domain"/>
    <property type="match status" value="1"/>
</dbReference>
<dbReference type="PANTHER" id="PTHR33121:SF76">
    <property type="entry name" value="SIGNALING PROTEIN"/>
    <property type="match status" value="1"/>
</dbReference>
<dbReference type="HOGENOM" id="CLU_000445_70_50_5"/>
<name>Q11GH7_CHESB</name>
<gene>
    <name evidence="2" type="ordered locus">Meso_2106</name>
</gene>
<dbReference type="InterPro" id="IPR001633">
    <property type="entry name" value="EAL_dom"/>
</dbReference>
<accession>Q11GH7</accession>
<organism evidence="2">
    <name type="scientific">Chelativorans sp. (strain BNC1)</name>
    <dbReference type="NCBI Taxonomy" id="266779"/>
    <lineage>
        <taxon>Bacteria</taxon>
        <taxon>Pseudomonadati</taxon>
        <taxon>Pseudomonadota</taxon>
        <taxon>Alphaproteobacteria</taxon>
        <taxon>Hyphomicrobiales</taxon>
        <taxon>Phyllobacteriaceae</taxon>
        <taxon>Chelativorans</taxon>
    </lineage>
</organism>
<protein>
    <submittedName>
        <fullName evidence="2">Diguanylate phosphodiesterase</fullName>
    </submittedName>
</protein>
<dbReference type="OrthoDB" id="1673646at2"/>
<sequence length="290" mass="31579">MTEAEDLARRIDEAILVDEIGVETGRYGPYHLKTLYQPIFANTSQGLIPCGVEGLAGPQREGQPVATRAFFAEVSAAEDRLFVESLCHTLHLRNYPNIGVDGLMLFIKYYASADLGLDAAKRQVAEMVRFLDEISVDPALLVCEIAETADEGLMTQIATELRQRGIRIAVDDFGVGRSTLSRVRLLDPEVVKVDGGWFRRIADVAMAAKLLNSLVDALQREGRQVLIQGIETAAQLRVAIQTGADFVQGYLLGRPKLAGAIFDTSPLHIEGLFASGDRVVPLFAAPGRSV</sequence>
<dbReference type="SMART" id="SM00052">
    <property type="entry name" value="EAL"/>
    <property type="match status" value="1"/>
</dbReference>
<dbReference type="CDD" id="cd01948">
    <property type="entry name" value="EAL"/>
    <property type="match status" value="1"/>
</dbReference>
<dbReference type="SUPFAM" id="SSF141868">
    <property type="entry name" value="EAL domain-like"/>
    <property type="match status" value="1"/>
</dbReference>
<evidence type="ECO:0000313" key="2">
    <source>
        <dbReference type="EMBL" id="ABG63498.1"/>
    </source>
</evidence>
<dbReference type="AlphaFoldDB" id="Q11GH7"/>